<keyword evidence="2" id="KW-1185">Reference proteome</keyword>
<name>A0ACB5TTN1_AMBMO</name>
<dbReference type="EMBL" id="BSXS01009133">
    <property type="protein sequence ID" value="GME94697.1"/>
    <property type="molecule type" value="Genomic_DNA"/>
</dbReference>
<protein>
    <submittedName>
        <fullName evidence="1">Unnamed protein product</fullName>
    </submittedName>
</protein>
<reference evidence="1" key="1">
    <citation type="submission" date="2023-04" db="EMBL/GenBank/DDBJ databases">
        <title>Ambrosiozyma monospora NBRC 10751.</title>
        <authorList>
            <person name="Ichikawa N."/>
            <person name="Sato H."/>
            <person name="Tonouchi N."/>
        </authorList>
    </citation>
    <scope>NUCLEOTIDE SEQUENCE</scope>
    <source>
        <strain evidence="1">NBRC 10751</strain>
    </source>
</reference>
<dbReference type="Proteomes" id="UP001165064">
    <property type="component" value="Unassembled WGS sequence"/>
</dbReference>
<sequence length="272" mass="31344">MKEVYLSNNFGFIAGVVMLYLQGEEFLEIVLKIFSSKWLLRAIFSIIARKQLSSDNLNFESVYLKDVNDPPSEVESILSQLIKRCAASGDQVFLCEVKEKDYDHETTTKAYKILSSIYENYREQCNFLKQLLNIQEGEMETLDTLISWMKDTQSIEYSVFVQLEHRLYSYKAAPNALTLDFPGKVHLDNLPVKLSELTKLKNISEDASNETVICLLCGEVVTKRFIHVASCCMNSCDYSFYFSPFNNKLMIDVTEKAKDVFSKVHVRNYMTI</sequence>
<accession>A0ACB5TTN1</accession>
<evidence type="ECO:0000313" key="1">
    <source>
        <dbReference type="EMBL" id="GME94697.1"/>
    </source>
</evidence>
<evidence type="ECO:0000313" key="2">
    <source>
        <dbReference type="Proteomes" id="UP001165064"/>
    </source>
</evidence>
<proteinExistence type="predicted"/>
<organism evidence="1 2">
    <name type="scientific">Ambrosiozyma monospora</name>
    <name type="common">Yeast</name>
    <name type="synonym">Endomycopsis monosporus</name>
    <dbReference type="NCBI Taxonomy" id="43982"/>
    <lineage>
        <taxon>Eukaryota</taxon>
        <taxon>Fungi</taxon>
        <taxon>Dikarya</taxon>
        <taxon>Ascomycota</taxon>
        <taxon>Saccharomycotina</taxon>
        <taxon>Pichiomycetes</taxon>
        <taxon>Pichiales</taxon>
        <taxon>Pichiaceae</taxon>
        <taxon>Ambrosiozyma</taxon>
    </lineage>
</organism>
<comment type="caution">
    <text evidence="1">The sequence shown here is derived from an EMBL/GenBank/DDBJ whole genome shotgun (WGS) entry which is preliminary data.</text>
</comment>
<gene>
    <name evidence="1" type="ORF">Amon02_000962600</name>
</gene>